<dbReference type="AlphaFoldDB" id="A0AAN6DXF2"/>
<keyword evidence="12" id="KW-1185">Reference proteome</keyword>
<evidence type="ECO:0000256" key="4">
    <source>
        <dbReference type="ARBA" id="ARBA00022737"/>
    </source>
</evidence>
<dbReference type="CDD" id="cd20335">
    <property type="entry name" value="BRcat_RBR"/>
    <property type="match status" value="1"/>
</dbReference>
<dbReference type="Gene3D" id="4.10.1000.10">
    <property type="entry name" value="Zinc finger, CCCH-type"/>
    <property type="match status" value="1"/>
</dbReference>
<comment type="caution">
    <text evidence="11">The sequence shown here is derived from an EMBL/GenBank/DDBJ whole genome shotgun (WGS) entry which is preliminary data.</text>
</comment>
<comment type="pathway">
    <text evidence="1">Protein modification; protein ubiquitination.</text>
</comment>
<protein>
    <recommendedName>
        <fullName evidence="13">RING-type E3 ubiquitin transferase</fullName>
    </recommendedName>
</protein>
<dbReference type="GO" id="GO:0097039">
    <property type="term" value="P:protein linear polyubiquitination"/>
    <property type="evidence" value="ECO:0007669"/>
    <property type="project" value="TreeGrafter"/>
</dbReference>
<feature type="zinc finger region" description="C3H1-type" evidence="8">
    <location>
        <begin position="20"/>
        <end position="47"/>
    </location>
</feature>
<dbReference type="SMART" id="SM00647">
    <property type="entry name" value="IBR"/>
    <property type="match status" value="2"/>
</dbReference>
<organism evidence="11 12">
    <name type="scientific">Exophiala viscosa</name>
    <dbReference type="NCBI Taxonomy" id="2486360"/>
    <lineage>
        <taxon>Eukaryota</taxon>
        <taxon>Fungi</taxon>
        <taxon>Dikarya</taxon>
        <taxon>Ascomycota</taxon>
        <taxon>Pezizomycotina</taxon>
        <taxon>Eurotiomycetes</taxon>
        <taxon>Chaetothyriomycetidae</taxon>
        <taxon>Chaetothyriales</taxon>
        <taxon>Herpotrichiellaceae</taxon>
        <taxon>Exophiala</taxon>
    </lineage>
</organism>
<evidence type="ECO:0000259" key="9">
    <source>
        <dbReference type="PROSITE" id="PS50103"/>
    </source>
</evidence>
<feature type="domain" description="C3H1-type" evidence="9">
    <location>
        <begin position="20"/>
        <end position="47"/>
    </location>
</feature>
<dbReference type="InterPro" id="IPR013083">
    <property type="entry name" value="Znf_RING/FYVE/PHD"/>
</dbReference>
<keyword evidence="2" id="KW-0808">Transferase</keyword>
<sequence length="747" mass="83308">MEVSHTESSTLRANAEEFVTLAPRMCHFFSKGRCRNGDACKFSHLPLNNEAPQSDQQEGSAASDDVLRHADPAVRNPNIQLSMEGAVVQFGPGAEVQDVLFPALEALVTGKIRGNTPMTKVQIRTVCCSWFNASKLAYLHYKSPTWANSAAKRFEKKFEGRQVQTKIIPPPAHHGSKTSIWSVKLGNLCADSNEAQLLDILKNLRPEKMAFGKATSHTTVEEAIYSVKQLLSQSGLKVEAFDAIQTPSGSKTRLFIRFKTFSDVQLALDLSGTLPPKMDSKVYVEQMTTVKIPVLEEMYSVLGFAIQKLQEEKSDGTQISIHDDQRHKPVSIRIYGQKCKGVAKVKAEVEKLLKGEVVLHDDSTILWDDFFGISAGFSYIRSLSQPGKLFVYRDALRRQLRLYGSADLKQLARQALLTYLKIRGQCLHCIPLDGELWHTALHGGFRQVISRFGKEKAKLDITQTPRLLVIQGSPEDAQAAREIIAAVAEDESIGTRDEKGKECPACLSMAENPVELSCGHQYCRDCFEDQCRAAEVGRLPITCYGDESKCQRAVPLAALQEVLLHEQYEDLLSWSLKHHVRSHPTTLSYCPTPDCPTIFRLTDEAMALPCEHCLTSICTKCCTASHEGLPCDASDEEKSVEGRKNQQYMEKNNIRTCSNCRARISKIEGCYHIACVCGKHFCWLCEAVFDSDPECYGHLRQVHGRISDEHAHLDDENVDPEGEDDDLDMQDPHIQNLLLAGLIAIGR</sequence>
<dbReference type="Pfam" id="PF01485">
    <property type="entry name" value="IBR"/>
    <property type="match status" value="1"/>
</dbReference>
<dbReference type="PANTHER" id="PTHR22770">
    <property type="entry name" value="UBIQUITIN CONJUGATING ENZYME 7 INTERACTING PROTEIN-RELATED"/>
    <property type="match status" value="1"/>
</dbReference>
<name>A0AAN6DXF2_9EURO</name>
<dbReference type="EMBL" id="MU404353">
    <property type="protein sequence ID" value="KAI1614414.1"/>
    <property type="molecule type" value="Genomic_DNA"/>
</dbReference>
<keyword evidence="4" id="KW-0677">Repeat</keyword>
<proteinExistence type="predicted"/>
<dbReference type="SUPFAM" id="SSF57850">
    <property type="entry name" value="RING/U-box"/>
    <property type="match status" value="2"/>
</dbReference>
<dbReference type="Gene3D" id="1.20.120.1750">
    <property type="match status" value="1"/>
</dbReference>
<dbReference type="GO" id="GO:0000151">
    <property type="term" value="C:ubiquitin ligase complex"/>
    <property type="evidence" value="ECO:0007669"/>
    <property type="project" value="TreeGrafter"/>
</dbReference>
<dbReference type="GO" id="GO:0043161">
    <property type="term" value="P:proteasome-mediated ubiquitin-dependent protein catabolic process"/>
    <property type="evidence" value="ECO:0007669"/>
    <property type="project" value="TreeGrafter"/>
</dbReference>
<keyword evidence="3 8" id="KW-0479">Metal-binding</keyword>
<evidence type="ECO:0008006" key="13">
    <source>
        <dbReference type="Google" id="ProtNLM"/>
    </source>
</evidence>
<keyword evidence="6" id="KW-0833">Ubl conjugation pathway</keyword>
<evidence type="ECO:0000313" key="11">
    <source>
        <dbReference type="EMBL" id="KAI1614414.1"/>
    </source>
</evidence>
<dbReference type="Proteomes" id="UP001203852">
    <property type="component" value="Unassembled WGS sequence"/>
</dbReference>
<dbReference type="InterPro" id="IPR044066">
    <property type="entry name" value="TRIAD_supradom"/>
</dbReference>
<evidence type="ECO:0000256" key="7">
    <source>
        <dbReference type="ARBA" id="ARBA00022833"/>
    </source>
</evidence>
<evidence type="ECO:0000256" key="5">
    <source>
        <dbReference type="ARBA" id="ARBA00022771"/>
    </source>
</evidence>
<evidence type="ECO:0000256" key="6">
    <source>
        <dbReference type="ARBA" id="ARBA00022786"/>
    </source>
</evidence>
<evidence type="ECO:0000256" key="8">
    <source>
        <dbReference type="PROSITE-ProRule" id="PRU00723"/>
    </source>
</evidence>
<keyword evidence="7 8" id="KW-0862">Zinc</keyword>
<reference evidence="11" key="1">
    <citation type="journal article" date="2022" name="bioRxiv">
        <title>Deciphering the potential niche of two novel black yeast fungi from a biological soil crust based on their genomes, phenotypes, and melanin regulation.</title>
        <authorList>
            <consortium name="DOE Joint Genome Institute"/>
            <person name="Carr E.C."/>
            <person name="Barton Q."/>
            <person name="Grambo S."/>
            <person name="Sullivan M."/>
            <person name="Renfro C.M."/>
            <person name="Kuo A."/>
            <person name="Pangilinan J."/>
            <person name="Lipzen A."/>
            <person name="Keymanesh K."/>
            <person name="Savage E."/>
            <person name="Barry K."/>
            <person name="Grigoriev I.V."/>
            <person name="Riekhof W.R."/>
            <person name="Harris S.S."/>
        </authorList>
    </citation>
    <scope>NUCLEOTIDE SEQUENCE</scope>
    <source>
        <strain evidence="11">JF 03-4F</strain>
    </source>
</reference>
<dbReference type="PANTHER" id="PTHR22770:SF13">
    <property type="entry name" value="RING-TYPE DOMAIN-CONTAINING PROTEIN"/>
    <property type="match status" value="1"/>
</dbReference>
<evidence type="ECO:0000256" key="3">
    <source>
        <dbReference type="ARBA" id="ARBA00022723"/>
    </source>
</evidence>
<dbReference type="Pfam" id="PF26200">
    <property type="entry name" value="Rcat_RNF216"/>
    <property type="match status" value="1"/>
</dbReference>
<dbReference type="SUPFAM" id="SSF90229">
    <property type="entry name" value="CCCH zinc finger"/>
    <property type="match status" value="1"/>
</dbReference>
<dbReference type="InterPro" id="IPR002867">
    <property type="entry name" value="IBR_dom"/>
</dbReference>
<accession>A0AAN6DXF2</accession>
<evidence type="ECO:0000313" key="12">
    <source>
        <dbReference type="Proteomes" id="UP001203852"/>
    </source>
</evidence>
<evidence type="ECO:0000256" key="1">
    <source>
        <dbReference type="ARBA" id="ARBA00004906"/>
    </source>
</evidence>
<dbReference type="InterPro" id="IPR036855">
    <property type="entry name" value="Znf_CCCH_sf"/>
</dbReference>
<keyword evidence="5 8" id="KW-0863">Zinc-finger</keyword>
<dbReference type="PROSITE" id="PS51873">
    <property type="entry name" value="TRIAD"/>
    <property type="match status" value="1"/>
</dbReference>
<gene>
    <name evidence="11" type="ORF">EDD36DRAFT_226378</name>
</gene>
<feature type="domain" description="RING-type" evidence="10">
    <location>
        <begin position="499"/>
        <end position="702"/>
    </location>
</feature>
<dbReference type="Gene3D" id="3.30.40.10">
    <property type="entry name" value="Zinc/RING finger domain, C3HC4 (zinc finger)"/>
    <property type="match status" value="1"/>
</dbReference>
<dbReference type="GO" id="GO:0004842">
    <property type="term" value="F:ubiquitin-protein transferase activity"/>
    <property type="evidence" value="ECO:0007669"/>
    <property type="project" value="TreeGrafter"/>
</dbReference>
<dbReference type="GO" id="GO:0043130">
    <property type="term" value="F:ubiquitin binding"/>
    <property type="evidence" value="ECO:0007669"/>
    <property type="project" value="TreeGrafter"/>
</dbReference>
<dbReference type="PROSITE" id="PS50103">
    <property type="entry name" value="ZF_C3H1"/>
    <property type="match status" value="1"/>
</dbReference>
<evidence type="ECO:0000256" key="2">
    <source>
        <dbReference type="ARBA" id="ARBA00022679"/>
    </source>
</evidence>
<dbReference type="InterPro" id="IPR000571">
    <property type="entry name" value="Znf_CCCH"/>
</dbReference>
<dbReference type="Pfam" id="PF00642">
    <property type="entry name" value="zf-CCCH"/>
    <property type="match status" value="1"/>
</dbReference>
<dbReference type="InterPro" id="IPR051628">
    <property type="entry name" value="LUBAC_E3_Ligases"/>
</dbReference>
<evidence type="ECO:0000259" key="10">
    <source>
        <dbReference type="PROSITE" id="PS51873"/>
    </source>
</evidence>
<dbReference type="GO" id="GO:0008270">
    <property type="term" value="F:zinc ion binding"/>
    <property type="evidence" value="ECO:0007669"/>
    <property type="project" value="UniProtKB-KW"/>
</dbReference>